<evidence type="ECO:0000313" key="3">
    <source>
        <dbReference type="Proteomes" id="UP000002431"/>
    </source>
</evidence>
<name>A8ZR43_DEIGD</name>
<dbReference type="EMBL" id="CP000856">
    <property type="protein sequence ID" value="ABW34952.1"/>
    <property type="molecule type" value="Genomic_DNA"/>
</dbReference>
<protein>
    <submittedName>
        <fullName evidence="2">Uncharacterized protein</fullName>
    </submittedName>
</protein>
<accession>A8ZR43</accession>
<geneLocation type="plasmid" evidence="2 3">
    <name>pDGEO02</name>
</geneLocation>
<reference evidence="2" key="1">
    <citation type="submission" date="2007-10" db="EMBL/GenBank/DDBJ databases">
        <title>Complete sequence of Plasmid2 pDGEO02 of Deinococcus geothermalis DSM 11300.</title>
        <authorList>
            <consortium name="US DOE Joint Genome Institute"/>
            <person name="Copeland A."/>
            <person name="Lucas S."/>
            <person name="Lapidus A."/>
            <person name="Barry K."/>
            <person name="Detter J.C."/>
            <person name="Glavina del Rio T."/>
            <person name="Hammon N."/>
            <person name="Israni S."/>
            <person name="Dalin E."/>
            <person name="Tice H."/>
            <person name="Pitluck S."/>
            <person name="Brettin T."/>
            <person name="Bruce D."/>
            <person name="Han C."/>
            <person name="Tapia R."/>
            <person name="Saunders E."/>
            <person name="Gilna P."/>
            <person name="Schmutz J."/>
            <person name="Larimer F."/>
            <person name="Land M."/>
            <person name="Hauser L."/>
            <person name="Kyrpides N."/>
            <person name="Kim E."/>
            <person name="Daly M.J."/>
            <person name="Fredrickson J.K."/>
            <person name="Makarova K.S."/>
            <person name="Gaidamakova E.K."/>
            <person name="Zhai M."/>
            <person name="Richardson P."/>
        </authorList>
    </citation>
    <scope>NUCLEOTIDE SEQUENCE [LARGE SCALE GENOMIC DNA]</scope>
    <source>
        <strain evidence="2">DSM 11300</strain>
        <plasmid evidence="2">pDGEO02</plasmid>
    </source>
</reference>
<keyword evidence="2" id="KW-0614">Plasmid</keyword>
<dbReference type="HOGENOM" id="CLU_1010915_0_0_0"/>
<feature type="compositionally biased region" description="Basic residues" evidence="1">
    <location>
        <begin position="1"/>
        <end position="10"/>
    </location>
</feature>
<evidence type="ECO:0000256" key="1">
    <source>
        <dbReference type="SAM" id="MobiDB-lite"/>
    </source>
</evidence>
<dbReference type="Proteomes" id="UP000002431">
    <property type="component" value="Plasmid pDGEO02"/>
</dbReference>
<dbReference type="AlphaFoldDB" id="A8ZR43"/>
<feature type="region of interest" description="Disordered" evidence="1">
    <location>
        <begin position="1"/>
        <end position="39"/>
    </location>
</feature>
<sequence length="275" mass="30181">MSDRRRRKTLLPRFKEEKPVPVRKKKSEEGETVRTSSGGRKVSVVLPAELAERVERLADVRGDRLTTTVVRLIEAGEKQAHEAIREDALSSLRTELLAEVGKAGERARQEVKAQAHRLSHLLARTALESIAGRVLTASVFRRVTNDPARAEERYENSWNIAVQRLSQPTPAVRESLNLIAAGAGDQPTAALVSLAAATQEVQEGLEAVNLLAGRVEALESREEATGGSVDTLTKQVQELRTQVRDLSLAVTRAVTKLEVAEEEARHKPRGLFGRG</sequence>
<proteinExistence type="predicted"/>
<feature type="compositionally biased region" description="Basic and acidic residues" evidence="1">
    <location>
        <begin position="13"/>
        <end position="32"/>
    </location>
</feature>
<evidence type="ECO:0000313" key="2">
    <source>
        <dbReference type="EMBL" id="ABW34952.1"/>
    </source>
</evidence>
<gene>
    <name evidence="2" type="ORF">Dgeo_2909</name>
</gene>
<dbReference type="KEGG" id="dge:Dgeo_2909"/>
<keyword evidence="3" id="KW-1185">Reference proteome</keyword>
<organism evidence="2 3">
    <name type="scientific">Deinococcus geothermalis (strain DSM 11300 / CIP 105573 / AG-3a)</name>
    <dbReference type="NCBI Taxonomy" id="319795"/>
    <lineage>
        <taxon>Bacteria</taxon>
        <taxon>Thermotogati</taxon>
        <taxon>Deinococcota</taxon>
        <taxon>Deinococci</taxon>
        <taxon>Deinococcales</taxon>
        <taxon>Deinococcaceae</taxon>
        <taxon>Deinococcus</taxon>
    </lineage>
</organism>